<name>M7NEA1_9MICC</name>
<keyword evidence="3" id="KW-1185">Reference proteome</keyword>
<accession>M7NEA1</accession>
<dbReference type="AlphaFoldDB" id="M7NEA1"/>
<feature type="compositionally biased region" description="Polar residues" evidence="1">
    <location>
        <begin position="1"/>
        <end position="12"/>
    </location>
</feature>
<reference evidence="2 3" key="1">
    <citation type="journal article" date="2013" name="Genome Announc.">
        <title>Draft Genome Sequence of Arthrobacter gangotriensis Strain Lz1yT, Isolated from a Penguin Rookery Soil Sample Collected in Antarctica, near the Indian Station Dakshin Gangotri.</title>
        <authorList>
            <person name="Shivaji S."/>
            <person name="Ara S."/>
            <person name="Bandi S."/>
            <person name="Singh A."/>
            <person name="Kumar Pinnaka A."/>
        </authorList>
    </citation>
    <scope>NUCLEOTIDE SEQUENCE [LARGE SCALE GENOMIC DNA]</scope>
    <source>
        <strain evidence="2 3">Lz1y</strain>
    </source>
</reference>
<dbReference type="Proteomes" id="UP000012015">
    <property type="component" value="Unassembled WGS sequence"/>
</dbReference>
<feature type="region of interest" description="Disordered" evidence="1">
    <location>
        <begin position="1"/>
        <end position="49"/>
    </location>
</feature>
<gene>
    <name evidence="2" type="ORF">ADIAG_03940</name>
</gene>
<evidence type="ECO:0000313" key="2">
    <source>
        <dbReference type="EMBL" id="EMQ96803.1"/>
    </source>
</evidence>
<evidence type="ECO:0000313" key="3">
    <source>
        <dbReference type="Proteomes" id="UP000012015"/>
    </source>
</evidence>
<comment type="caution">
    <text evidence="2">The sequence shown here is derived from an EMBL/GenBank/DDBJ whole genome shotgun (WGS) entry which is preliminary data.</text>
</comment>
<sequence length="95" mass="9979">MPRTAGSRSQANPCRDENHEAAYAQVPANRAEGQRLRSARRQGQEITAASRPCGRKTAVSTPCENAGCLSAGMWALRAINALGLQLPENGSASSA</sequence>
<organism evidence="2 3">
    <name type="scientific">Paeniglutamicibacter gangotriensis Lz1y</name>
    <dbReference type="NCBI Taxonomy" id="1276920"/>
    <lineage>
        <taxon>Bacteria</taxon>
        <taxon>Bacillati</taxon>
        <taxon>Actinomycetota</taxon>
        <taxon>Actinomycetes</taxon>
        <taxon>Micrococcales</taxon>
        <taxon>Micrococcaceae</taxon>
        <taxon>Paeniglutamicibacter</taxon>
    </lineage>
</organism>
<evidence type="ECO:0000256" key="1">
    <source>
        <dbReference type="SAM" id="MobiDB-lite"/>
    </source>
</evidence>
<dbReference type="STRING" id="1276920.ADIAG_03940"/>
<proteinExistence type="predicted"/>
<protein>
    <submittedName>
        <fullName evidence="2">Uncharacterized protein</fullName>
    </submittedName>
</protein>
<dbReference type="EMBL" id="AOCK01000014">
    <property type="protein sequence ID" value="EMQ96803.1"/>
    <property type="molecule type" value="Genomic_DNA"/>
</dbReference>